<dbReference type="InParanoid" id="A0A0H2S7M8"/>
<dbReference type="Gene3D" id="3.30.830.10">
    <property type="entry name" value="Metalloenzyme, LuxS/M16 peptidase-like"/>
    <property type="match status" value="4"/>
</dbReference>
<feature type="region of interest" description="Disordered" evidence="1">
    <location>
        <begin position="244"/>
        <end position="280"/>
    </location>
</feature>
<dbReference type="EMBL" id="KQ085883">
    <property type="protein sequence ID" value="KLO20262.1"/>
    <property type="molecule type" value="Genomic_DNA"/>
</dbReference>
<evidence type="ECO:0000259" key="3">
    <source>
        <dbReference type="Pfam" id="PF05193"/>
    </source>
</evidence>
<sequence length="1054" mass="117239">MLKSFGNFDLVRRDVLGFSDITVSRWRSRESGLTVIHLDYEAPIVKGYFTVGTEIFDDTGCPHTLEHLVFMGSQKYPYKGIIDRFANRGFSNGTNAWTSQDHTCYTVSTAGSQGFLQILPIYVDHILYPTLTREAFLTEVHHIDPQGNDSGVVYSEMQGRENSSGDLMTLALQRLVYPEGSAYRTEVGGLMENLRVLSIEQIRNYHGTYYVPQNLALIVGGKFIGGTEELLSVVNEQIEPTIVSHGQNKGSHPPGWKRPFLETPSANRTPFTESRSTEVQFPEKDESMGEIILSFMGPAPDQHLERLALDILGTYLTSSSVSPLNKEYVEVENPLCSYIYFDEEVRPTFVDLPVYVGSVPTENLQGFDSKLKESLRKIASSGIDMDRMAMVISRDQRQLRSKLESSKGDTYSLTVISDFVLGPADGSGLLGAMDDMSLYPILQKWSSEDWSNILRKYYVDPPCIVVRGKPSAALADKLETDEKKRVEKQVEVLGPEGLQKAKEELETAKAKHEEPIPEELIKTFPVPDVHSIAWIPVQSLQEGTSSVTERQKSISTPLKRHIEADGTALPFFVEFDHVQSDFFTIHAFLSLADIPDHLRPLVTVYLSAFFQLPVQCSDGKKLSYEQVVAKLDDDTVSYETELGVQMYFAETFRISIKAETRMYEKTVRWVKDLIYGAEFDIARLQVTCAKIMQSMPELKRDGSNILSSFQCEMIYDKSSTTRANSVLAQAEAVPKLVQRLKDSPEEVQKDFQLLRKCMTNPAGVRFSVTGNILALDKPRSVWSKYFGEKLPSTPLKPITLAGQTLSELGQQPKEKAIVVSLPTIESSFVAHLAKTVQGFQHPEYPALRLALEILNASEGFLWRSIRGSGLAYGASVSCDLEAGLLSFTLYRSSNSIEAFHEGAKVVKGLADRTIPLEDSVVDAGKSAIVYNLTRAVSNPSSAAMGSFINQALKGASQDFHREMLEKYQAVTTEQVLKALEKYVLPVFDPKQSIAISVSAPGKVNATIDGLKAIGFQVESREVYVDPEEINGVDEDGSHSESDSESESDDERARL</sequence>
<feature type="domain" description="Peptidase M16 C-terminal" evidence="3">
    <location>
        <begin position="197"/>
        <end position="390"/>
    </location>
</feature>
<dbReference type="PANTHER" id="PTHR43016">
    <property type="entry name" value="PRESEQUENCE PROTEASE"/>
    <property type="match status" value="1"/>
</dbReference>
<dbReference type="InterPro" id="IPR011765">
    <property type="entry name" value="Pept_M16_N"/>
</dbReference>
<name>A0A0H2S7M8_9AGAM</name>
<dbReference type="STRING" id="27342.A0A0H2S7M8"/>
<gene>
    <name evidence="4" type="ORF">SCHPADRAFT_817077</name>
</gene>
<feature type="compositionally biased region" description="Acidic residues" evidence="1">
    <location>
        <begin position="1042"/>
        <end position="1054"/>
    </location>
</feature>
<accession>A0A0H2S7M8</accession>
<protein>
    <recommendedName>
        <fullName evidence="6">Mitochondrial presequence protease</fullName>
    </recommendedName>
</protein>
<feature type="compositionally biased region" description="Acidic residues" evidence="1">
    <location>
        <begin position="1024"/>
        <end position="1034"/>
    </location>
</feature>
<dbReference type="SUPFAM" id="SSF63411">
    <property type="entry name" value="LuxS/MPP-like metallohydrolase"/>
    <property type="match status" value="4"/>
</dbReference>
<dbReference type="Proteomes" id="UP000053477">
    <property type="component" value="Unassembled WGS sequence"/>
</dbReference>
<dbReference type="PANTHER" id="PTHR43016:SF16">
    <property type="entry name" value="METALLOPROTEASE, PUTATIVE (AFU_ORTHOLOGUE AFUA_4G07610)-RELATED"/>
    <property type="match status" value="1"/>
</dbReference>
<feature type="domain" description="Peptidase M16 N-terminal" evidence="2">
    <location>
        <begin position="58"/>
        <end position="141"/>
    </location>
</feature>
<dbReference type="AlphaFoldDB" id="A0A0H2S7M8"/>
<organism evidence="4 5">
    <name type="scientific">Schizopora paradoxa</name>
    <dbReference type="NCBI Taxonomy" id="27342"/>
    <lineage>
        <taxon>Eukaryota</taxon>
        <taxon>Fungi</taxon>
        <taxon>Dikarya</taxon>
        <taxon>Basidiomycota</taxon>
        <taxon>Agaricomycotina</taxon>
        <taxon>Agaricomycetes</taxon>
        <taxon>Hymenochaetales</taxon>
        <taxon>Schizoporaceae</taxon>
        <taxon>Schizopora</taxon>
    </lineage>
</organism>
<dbReference type="GO" id="GO:0046872">
    <property type="term" value="F:metal ion binding"/>
    <property type="evidence" value="ECO:0007669"/>
    <property type="project" value="InterPro"/>
</dbReference>
<dbReference type="FunFam" id="3.30.830.10:FF:000031">
    <property type="entry name" value="Putative zinc metalloprotease"/>
    <property type="match status" value="1"/>
</dbReference>
<proteinExistence type="predicted"/>
<evidence type="ECO:0008006" key="6">
    <source>
        <dbReference type="Google" id="ProtNLM"/>
    </source>
</evidence>
<dbReference type="InterPro" id="IPR011249">
    <property type="entry name" value="Metalloenz_LuxS/M16"/>
</dbReference>
<dbReference type="InterPro" id="IPR007863">
    <property type="entry name" value="Peptidase_M16_C"/>
</dbReference>
<evidence type="ECO:0000313" key="4">
    <source>
        <dbReference type="EMBL" id="KLO20262.1"/>
    </source>
</evidence>
<evidence type="ECO:0000256" key="1">
    <source>
        <dbReference type="SAM" id="MobiDB-lite"/>
    </source>
</evidence>
<dbReference type="FunFam" id="3.30.830.10:FF:000015">
    <property type="entry name" value="Putative zinc metalloprotease"/>
    <property type="match status" value="1"/>
</dbReference>
<keyword evidence="5" id="KW-1185">Reference proteome</keyword>
<dbReference type="Pfam" id="PF00675">
    <property type="entry name" value="Peptidase_M16"/>
    <property type="match status" value="1"/>
</dbReference>
<dbReference type="OrthoDB" id="4953at2759"/>
<feature type="compositionally biased region" description="Polar residues" evidence="1">
    <location>
        <begin position="264"/>
        <end position="279"/>
    </location>
</feature>
<feature type="region of interest" description="Disordered" evidence="1">
    <location>
        <begin position="1024"/>
        <end position="1054"/>
    </location>
</feature>
<reference evidence="4 5" key="1">
    <citation type="submission" date="2015-04" db="EMBL/GenBank/DDBJ databases">
        <title>Complete genome sequence of Schizopora paradoxa KUC8140, a cosmopolitan wood degrader in East Asia.</title>
        <authorList>
            <consortium name="DOE Joint Genome Institute"/>
            <person name="Min B."/>
            <person name="Park H."/>
            <person name="Jang Y."/>
            <person name="Kim J.-J."/>
            <person name="Kim K.H."/>
            <person name="Pangilinan J."/>
            <person name="Lipzen A."/>
            <person name="Riley R."/>
            <person name="Grigoriev I.V."/>
            <person name="Spatafora J.W."/>
            <person name="Choi I.-G."/>
        </authorList>
    </citation>
    <scope>NUCLEOTIDE SEQUENCE [LARGE SCALE GENOMIC DNA]</scope>
    <source>
        <strain evidence="4 5">KUC8140</strain>
    </source>
</reference>
<dbReference type="FunCoup" id="A0A0H2S7M8">
    <property type="interactions" value="7"/>
</dbReference>
<evidence type="ECO:0000313" key="5">
    <source>
        <dbReference type="Proteomes" id="UP000053477"/>
    </source>
</evidence>
<dbReference type="Pfam" id="PF05193">
    <property type="entry name" value="Peptidase_M16_C"/>
    <property type="match status" value="1"/>
</dbReference>
<evidence type="ECO:0000259" key="2">
    <source>
        <dbReference type="Pfam" id="PF00675"/>
    </source>
</evidence>